<proteinExistence type="predicted"/>
<dbReference type="InterPro" id="IPR041700">
    <property type="entry name" value="OMP_b-brl_3"/>
</dbReference>
<dbReference type="Pfam" id="PF14905">
    <property type="entry name" value="OMP_b-brl_3"/>
    <property type="match status" value="1"/>
</dbReference>
<sequence>MRPVFLFILLILATPSTFAQESAKSITGLVKDARNEPLPGATVRLFRAVDSTLVRGELTNSTGTFDFKNLRNDMYRLYVTSVGNADYRSGTITIDDQHTVLILPVFIVKPSKTTLNEVTVVAKKPLIEQDINKTIVNVDAMIGSEGSNTLEVLEKTPGVSVSTEGEISLNGKAGVLVLIDGRQTYMSGPDLAAYLKSLPGGSLDKLELMTNPPAKYDAAGSSIINIRLKRTTIQGFTGNVTASYSQGVTSRSNDVVNVNYNHKKINLFGSLGYNKDGNYSDDFSDRRFYDANSSLVSSVQLQNHYQYTSHGVMGRLGMDFAASPNTVYGFVINIQSRPRQDRLDYISRRFNERYVVDSVGTGYTDGQYQWLNTGVNVNIQHKFGNTSRELTADLNYLNYTSRGEQALQNRVNLPDGTLFNRHQFLYRLPSDITIYTAKADYSHPLGNKAKFDAGFKSSVVSNDNDSQYFTQTGLSQTPDYGRSNHFLYRESIHAAYINTRKEWKRLAAQGGFQVENTQINGRQLGNSDVAETSFNRTYTSLFPTVFVSYKLDSTGSNTLTASIARRINRPNYQLLNPFLFYQDQYSFTTGNPYLRPQYHYQYELKYQHKQYVGIGIQYNRFTDVIFQMTEARDDVFITRPDNVARGYILALVSNVSFSPAKWWTVNANVTAARMALNGTVYSEALNPGIYHARVNLLNQFKFNKGWNGELNGFYATKDLAGQRITNPRYRVAAAVQKKVFQDKASIRLTFEDIFHSWQTNDRFVSLKQAESVRTNESDTQRIGLAFTYRFGKETFARKRTHTDNAADAEKGRVD</sequence>
<accession>A0A927GDW7</accession>
<name>A0A927GDW7_9BACT</name>
<dbReference type="Proteomes" id="UP000653797">
    <property type="component" value="Unassembled WGS sequence"/>
</dbReference>
<gene>
    <name evidence="3" type="ORF">IC230_15040</name>
</gene>
<dbReference type="SUPFAM" id="SSF49464">
    <property type="entry name" value="Carboxypeptidase regulatory domain-like"/>
    <property type="match status" value="1"/>
</dbReference>
<dbReference type="InterPro" id="IPR008969">
    <property type="entry name" value="CarboxyPept-like_regulatory"/>
</dbReference>
<comment type="caution">
    <text evidence="3">The sequence shown here is derived from an EMBL/GenBank/DDBJ whole genome shotgun (WGS) entry which is preliminary data.</text>
</comment>
<dbReference type="Pfam" id="PF13620">
    <property type="entry name" value="CarboxypepD_reg"/>
    <property type="match status" value="1"/>
</dbReference>
<evidence type="ECO:0000313" key="3">
    <source>
        <dbReference type="EMBL" id="MBD2754222.1"/>
    </source>
</evidence>
<dbReference type="Gene3D" id="2.60.40.1120">
    <property type="entry name" value="Carboxypeptidase-like, regulatory domain"/>
    <property type="match status" value="1"/>
</dbReference>
<dbReference type="SUPFAM" id="SSF56935">
    <property type="entry name" value="Porins"/>
    <property type="match status" value="1"/>
</dbReference>
<protein>
    <submittedName>
        <fullName evidence="3">Outer membrane beta-barrel protein</fullName>
    </submittedName>
</protein>
<feature type="signal peptide" evidence="1">
    <location>
        <begin position="1"/>
        <end position="19"/>
    </location>
</feature>
<feature type="chain" id="PRO_5037687680" evidence="1">
    <location>
        <begin position="20"/>
        <end position="814"/>
    </location>
</feature>
<keyword evidence="4" id="KW-1185">Reference proteome</keyword>
<evidence type="ECO:0000259" key="2">
    <source>
        <dbReference type="Pfam" id="PF14905"/>
    </source>
</evidence>
<evidence type="ECO:0000313" key="4">
    <source>
        <dbReference type="Proteomes" id="UP000653797"/>
    </source>
</evidence>
<dbReference type="AlphaFoldDB" id="A0A927GDW7"/>
<reference evidence="3" key="1">
    <citation type="submission" date="2020-09" db="EMBL/GenBank/DDBJ databases">
        <authorList>
            <person name="Kim M.K."/>
        </authorList>
    </citation>
    <scope>NUCLEOTIDE SEQUENCE</scope>
    <source>
        <strain evidence="3">BT704</strain>
    </source>
</reference>
<keyword evidence="1" id="KW-0732">Signal</keyword>
<feature type="domain" description="Outer membrane protein beta-barrel" evidence="2">
    <location>
        <begin position="381"/>
        <end position="788"/>
    </location>
</feature>
<dbReference type="EMBL" id="JACXAA010000005">
    <property type="protein sequence ID" value="MBD2754222.1"/>
    <property type="molecule type" value="Genomic_DNA"/>
</dbReference>
<organism evidence="3 4">
    <name type="scientific">Spirosoma validum</name>
    <dbReference type="NCBI Taxonomy" id="2771355"/>
    <lineage>
        <taxon>Bacteria</taxon>
        <taxon>Pseudomonadati</taxon>
        <taxon>Bacteroidota</taxon>
        <taxon>Cytophagia</taxon>
        <taxon>Cytophagales</taxon>
        <taxon>Cytophagaceae</taxon>
        <taxon>Spirosoma</taxon>
    </lineage>
</organism>
<dbReference type="RefSeq" id="WP_191039863.1">
    <property type="nucleotide sequence ID" value="NZ_JACXAA010000005.1"/>
</dbReference>
<evidence type="ECO:0000256" key="1">
    <source>
        <dbReference type="SAM" id="SignalP"/>
    </source>
</evidence>